<evidence type="ECO:0000313" key="3">
    <source>
        <dbReference type="EMBL" id="KAG6371728.1"/>
    </source>
</evidence>
<evidence type="ECO:0000313" key="4">
    <source>
        <dbReference type="Proteomes" id="UP000683000"/>
    </source>
</evidence>
<evidence type="ECO:0000259" key="2">
    <source>
        <dbReference type="Pfam" id="PF02815"/>
    </source>
</evidence>
<sequence>MADPQCYHLYPQYDYTAQPIGYIKDSVRQAAPHCDHKALHSHDVRSPVSDVDFQNEASAYGMPGFPGDTNNDWVVVTEKGTKNDEESGKRLKTLQTHFWLRHLTGCYLLSHKGSLGSTS</sequence>
<dbReference type="OrthoDB" id="292747at2759"/>
<protein>
    <recommendedName>
        <fullName evidence="2">MIR domain-containing protein</fullName>
    </recommendedName>
</protein>
<dbReference type="EMBL" id="JAGFBS010000032">
    <property type="protein sequence ID" value="KAG6371728.1"/>
    <property type="molecule type" value="Genomic_DNA"/>
</dbReference>
<keyword evidence="1" id="KW-0677">Repeat</keyword>
<dbReference type="InterPro" id="IPR016093">
    <property type="entry name" value="MIR_motif"/>
</dbReference>
<dbReference type="PANTHER" id="PTHR10050">
    <property type="entry name" value="DOLICHYL-PHOSPHATE-MANNOSE--PROTEIN MANNOSYLTRANSFERASE"/>
    <property type="match status" value="1"/>
</dbReference>
<dbReference type="GO" id="GO:0005783">
    <property type="term" value="C:endoplasmic reticulum"/>
    <property type="evidence" value="ECO:0007669"/>
    <property type="project" value="TreeGrafter"/>
</dbReference>
<reference evidence="3" key="1">
    <citation type="submission" date="2021-03" db="EMBL/GenBank/DDBJ databases">
        <title>Evolutionary innovations through gain and loss of genes in the ectomycorrhizal Boletales.</title>
        <authorList>
            <person name="Wu G."/>
            <person name="Miyauchi S."/>
            <person name="Morin E."/>
            <person name="Yang Z.-L."/>
            <person name="Xu J."/>
            <person name="Martin F.M."/>
        </authorList>
    </citation>
    <scope>NUCLEOTIDE SEQUENCE</scope>
    <source>
        <strain evidence="3">BR01</strain>
    </source>
</reference>
<dbReference type="Proteomes" id="UP000683000">
    <property type="component" value="Unassembled WGS sequence"/>
</dbReference>
<gene>
    <name evidence="3" type="ORF">JVT61DRAFT_9076</name>
</gene>
<dbReference type="SUPFAM" id="SSF82109">
    <property type="entry name" value="MIR domain"/>
    <property type="match status" value="1"/>
</dbReference>
<evidence type="ECO:0000256" key="1">
    <source>
        <dbReference type="ARBA" id="ARBA00022737"/>
    </source>
</evidence>
<name>A0A8I2YI26_9AGAM</name>
<dbReference type="AlphaFoldDB" id="A0A8I2YI26"/>
<keyword evidence="4" id="KW-1185">Reference proteome</keyword>
<comment type="caution">
    <text evidence="3">The sequence shown here is derived from an EMBL/GenBank/DDBJ whole genome shotgun (WGS) entry which is preliminary data.</text>
</comment>
<dbReference type="Pfam" id="PF02815">
    <property type="entry name" value="MIR"/>
    <property type="match status" value="1"/>
</dbReference>
<dbReference type="PANTHER" id="PTHR10050:SF50">
    <property type="entry name" value="DOLICHYL-PHOSPHATE-MANNOSE--PROTEIN MANNOSYLTRANSFERASE 1-RELATED"/>
    <property type="match status" value="1"/>
</dbReference>
<organism evidence="3 4">
    <name type="scientific">Boletus reticuloceps</name>
    <dbReference type="NCBI Taxonomy" id="495285"/>
    <lineage>
        <taxon>Eukaryota</taxon>
        <taxon>Fungi</taxon>
        <taxon>Dikarya</taxon>
        <taxon>Basidiomycota</taxon>
        <taxon>Agaricomycotina</taxon>
        <taxon>Agaricomycetes</taxon>
        <taxon>Agaricomycetidae</taxon>
        <taxon>Boletales</taxon>
        <taxon>Boletineae</taxon>
        <taxon>Boletaceae</taxon>
        <taxon>Boletoideae</taxon>
        <taxon>Boletus</taxon>
    </lineage>
</organism>
<dbReference type="InterPro" id="IPR027005">
    <property type="entry name" value="PMT-like"/>
</dbReference>
<dbReference type="GO" id="GO:0004169">
    <property type="term" value="F:dolichyl-phosphate-mannose-protein mannosyltransferase activity"/>
    <property type="evidence" value="ECO:0007669"/>
    <property type="project" value="TreeGrafter"/>
</dbReference>
<accession>A0A8I2YI26</accession>
<dbReference type="Gene3D" id="2.80.10.50">
    <property type="match status" value="1"/>
</dbReference>
<dbReference type="InterPro" id="IPR036300">
    <property type="entry name" value="MIR_dom_sf"/>
</dbReference>
<feature type="domain" description="MIR" evidence="2">
    <location>
        <begin position="36"/>
        <end position="113"/>
    </location>
</feature>
<proteinExistence type="predicted"/>